<feature type="transmembrane region" description="Helical" evidence="1">
    <location>
        <begin position="120"/>
        <end position="143"/>
    </location>
</feature>
<keyword evidence="1" id="KW-0812">Transmembrane</keyword>
<feature type="transmembrane region" description="Helical" evidence="1">
    <location>
        <begin position="63"/>
        <end position="82"/>
    </location>
</feature>
<dbReference type="EMBL" id="CP101990">
    <property type="protein sequence ID" value="UUI69696.1"/>
    <property type="molecule type" value="Genomic_DNA"/>
</dbReference>
<evidence type="ECO:0000256" key="1">
    <source>
        <dbReference type="SAM" id="Phobius"/>
    </source>
</evidence>
<organism evidence="2 3">
    <name type="scientific">Aeromicrobium duanguangcaii</name>
    <dbReference type="NCBI Taxonomy" id="2968086"/>
    <lineage>
        <taxon>Bacteria</taxon>
        <taxon>Bacillati</taxon>
        <taxon>Actinomycetota</taxon>
        <taxon>Actinomycetes</taxon>
        <taxon>Propionibacteriales</taxon>
        <taxon>Nocardioidaceae</taxon>
        <taxon>Aeromicrobium</taxon>
    </lineage>
</organism>
<dbReference type="RefSeq" id="WP_232416828.1">
    <property type="nucleotide sequence ID" value="NZ_CP101990.1"/>
</dbReference>
<keyword evidence="3" id="KW-1185">Reference proteome</keyword>
<reference evidence="2 3" key="1">
    <citation type="submission" date="2022-07" db="EMBL/GenBank/DDBJ databases">
        <title>Novel species in genus Aeromicrobium.</title>
        <authorList>
            <person name="Ye L."/>
        </authorList>
    </citation>
    <scope>NUCLEOTIDE SEQUENCE [LARGE SCALE GENOMIC DNA]</scope>
    <source>
        <strain evidence="3">zg-Y50</strain>
    </source>
</reference>
<feature type="transmembrane region" description="Helical" evidence="1">
    <location>
        <begin position="94"/>
        <end position="114"/>
    </location>
</feature>
<proteinExistence type="predicted"/>
<sequence>MTIAAHGHHQHRIHVMTRFRGQVLSRAAVLLAASAVTWALPAREGTHGVDAPVRWLGSALTEAQVLPALVVLLALVGVGYVWQRVRPADMGALAWVVAGGALGFVSLALVVAVGSGEGPVYWWLGVGVVVTSMTLQVLAVLAGHGLAVLAARRHETTPD</sequence>
<keyword evidence="1" id="KW-0472">Membrane</keyword>
<evidence type="ECO:0000313" key="2">
    <source>
        <dbReference type="EMBL" id="UUI69696.1"/>
    </source>
</evidence>
<evidence type="ECO:0000313" key="3">
    <source>
        <dbReference type="Proteomes" id="UP001315860"/>
    </source>
</evidence>
<protein>
    <submittedName>
        <fullName evidence="2">Uncharacterized protein</fullName>
    </submittedName>
</protein>
<dbReference type="Proteomes" id="UP001315860">
    <property type="component" value="Chromosome"/>
</dbReference>
<feature type="transmembrane region" description="Helical" evidence="1">
    <location>
        <begin position="23"/>
        <end position="43"/>
    </location>
</feature>
<name>A0ABY5KKU4_9ACTN</name>
<accession>A0ABY5KKU4</accession>
<gene>
    <name evidence="2" type="ORF">NP095_06270</name>
</gene>
<keyword evidence="1" id="KW-1133">Transmembrane helix</keyword>